<gene>
    <name evidence="1" type="ORF">SR894_08795</name>
</gene>
<protein>
    <submittedName>
        <fullName evidence="1">Uncharacterized protein</fullName>
    </submittedName>
</protein>
<proteinExistence type="predicted"/>
<accession>A0ABZ0YTQ0</accession>
<dbReference type="RefSeq" id="WP_223288798.1">
    <property type="nucleotide sequence ID" value="NZ_CP140255.1"/>
</dbReference>
<reference evidence="1 2" key="1">
    <citation type="submission" date="2023-11" db="EMBL/GenBank/DDBJ databases">
        <title>MicrobeMod: A computational toolkit for identifying prokaryotic methylation and restriction-modification with nanopore sequencing.</title>
        <authorList>
            <person name="Crits-Christoph A."/>
            <person name="Kang S.C."/>
            <person name="Lee H."/>
            <person name="Ostrov N."/>
        </authorList>
    </citation>
    <scope>NUCLEOTIDE SEQUENCE [LARGE SCALE GENOMIC DNA]</scope>
    <source>
        <strain evidence="1 2">ATCC BAA-805</strain>
    </source>
</reference>
<name>A0ABZ0YTQ0_9GAMM</name>
<dbReference type="EMBL" id="CP140255">
    <property type="protein sequence ID" value="WQH14621.1"/>
    <property type="molecule type" value="Genomic_DNA"/>
</dbReference>
<evidence type="ECO:0000313" key="1">
    <source>
        <dbReference type="EMBL" id="WQH14621.1"/>
    </source>
</evidence>
<organism evidence="1 2">
    <name type="scientific">Vreelandella neptunia</name>
    <dbReference type="NCBI Taxonomy" id="115551"/>
    <lineage>
        <taxon>Bacteria</taxon>
        <taxon>Pseudomonadati</taxon>
        <taxon>Pseudomonadota</taxon>
        <taxon>Gammaproteobacteria</taxon>
        <taxon>Oceanospirillales</taxon>
        <taxon>Halomonadaceae</taxon>
        <taxon>Vreelandella</taxon>
    </lineage>
</organism>
<dbReference type="Proteomes" id="UP001324794">
    <property type="component" value="Chromosome"/>
</dbReference>
<sequence length="318" mass="35273">MSEGKLWRRLIVAVVVEAEYGVTPTDLSTATLIEVVTREAAGFYEGDTAERERVRQGFGAFEQTNTAPYTSRQIRVPYSGSGTKGTPPSFGPLLRCCAMSETLDETVGEEKVIYDPVSTGMESVSLLWWSDGELQVMPGVRGTWTRSSDVKAFPYIQFNVMGLYQRPTTAPATTGTLAPQAKEVPVNKMNSSFQMDSFMARMQSCSFDIGNTVVHRHLVGYEGIHVTDRRASGQLNIEAPRIDDYDIFPKIESHEIIELSAVSFIHGTEEGNIVEMTFPRAQLSAPQESDSDGITHYQMDMRLLPNGNDDGDFSLIFR</sequence>
<evidence type="ECO:0000313" key="2">
    <source>
        <dbReference type="Proteomes" id="UP001324794"/>
    </source>
</evidence>
<keyword evidence="2" id="KW-1185">Reference proteome</keyword>